<dbReference type="Proteomes" id="UP000032668">
    <property type="component" value="Unassembled WGS sequence"/>
</dbReference>
<name>A0A0D6PFZ8_9PROT</name>
<evidence type="ECO:0000256" key="2">
    <source>
        <dbReference type="SAM" id="SignalP"/>
    </source>
</evidence>
<dbReference type="InterPro" id="IPR051200">
    <property type="entry name" value="Host-pathogen_enzymatic-act"/>
</dbReference>
<gene>
    <name evidence="4" type="ORF">Aam_044_004</name>
</gene>
<feature type="chain" id="PRO_5010321269" description="YNCE-like beta-propeller domain-containing protein" evidence="2">
    <location>
        <begin position="22"/>
        <end position="326"/>
    </location>
</feature>
<organism evidence="4 5">
    <name type="scientific">Acidocella aminolytica 101 = DSM 11237</name>
    <dbReference type="NCBI Taxonomy" id="1120923"/>
    <lineage>
        <taxon>Bacteria</taxon>
        <taxon>Pseudomonadati</taxon>
        <taxon>Pseudomonadota</taxon>
        <taxon>Alphaproteobacteria</taxon>
        <taxon>Acetobacterales</taxon>
        <taxon>Acidocellaceae</taxon>
        <taxon>Acidocella</taxon>
    </lineage>
</organism>
<dbReference type="PANTHER" id="PTHR47197">
    <property type="entry name" value="PROTEIN NIRF"/>
    <property type="match status" value="1"/>
</dbReference>
<accession>A0A0D6PFZ8</accession>
<evidence type="ECO:0000259" key="3">
    <source>
        <dbReference type="Pfam" id="PF21783"/>
    </source>
</evidence>
<dbReference type="EMBL" id="BANC01000043">
    <property type="protein sequence ID" value="GAN80301.1"/>
    <property type="molecule type" value="Genomic_DNA"/>
</dbReference>
<evidence type="ECO:0000256" key="1">
    <source>
        <dbReference type="ARBA" id="ARBA00022729"/>
    </source>
</evidence>
<proteinExistence type="predicted"/>
<dbReference type="SUPFAM" id="SSF50974">
    <property type="entry name" value="Nitrous oxide reductase, N-terminal domain"/>
    <property type="match status" value="1"/>
</dbReference>
<reference evidence="4 5" key="1">
    <citation type="submission" date="2012-11" db="EMBL/GenBank/DDBJ databases">
        <title>Whole genome sequence of Acidocella aminolytica 101 = DSM 11237.</title>
        <authorList>
            <person name="Azuma Y."/>
            <person name="Higashiura N."/>
            <person name="Hirakawa H."/>
            <person name="Matsushita K."/>
        </authorList>
    </citation>
    <scope>NUCLEOTIDE SEQUENCE [LARGE SCALE GENOMIC DNA]</scope>
    <source>
        <strain evidence="5">101 / DSM 11237</strain>
    </source>
</reference>
<dbReference type="RefSeq" id="WP_048878721.1">
    <property type="nucleotide sequence ID" value="NZ_BANC01000043.1"/>
</dbReference>
<dbReference type="InterPro" id="IPR048433">
    <property type="entry name" value="YNCE-like_beta-prop"/>
</dbReference>
<dbReference type="AlphaFoldDB" id="A0A0D6PFZ8"/>
<feature type="domain" description="YNCE-like beta-propeller" evidence="3">
    <location>
        <begin position="19"/>
        <end position="310"/>
    </location>
</feature>
<keyword evidence="5" id="KW-1185">Reference proteome</keyword>
<keyword evidence="1 2" id="KW-0732">Signal</keyword>
<evidence type="ECO:0000313" key="4">
    <source>
        <dbReference type="EMBL" id="GAN80301.1"/>
    </source>
</evidence>
<dbReference type="OrthoDB" id="145213at2"/>
<evidence type="ECO:0000313" key="5">
    <source>
        <dbReference type="Proteomes" id="UP000032668"/>
    </source>
</evidence>
<dbReference type="InterPro" id="IPR015943">
    <property type="entry name" value="WD40/YVTN_repeat-like_dom_sf"/>
</dbReference>
<protein>
    <recommendedName>
        <fullName evidence="3">YNCE-like beta-propeller domain-containing protein</fullName>
    </recommendedName>
</protein>
<dbReference type="Pfam" id="PF21783">
    <property type="entry name" value="YNCE"/>
    <property type="match status" value="1"/>
</dbReference>
<feature type="signal peptide" evidence="2">
    <location>
        <begin position="1"/>
        <end position="21"/>
    </location>
</feature>
<dbReference type="InterPro" id="IPR011045">
    <property type="entry name" value="N2O_reductase_N"/>
</dbReference>
<comment type="caution">
    <text evidence="4">The sequence shown here is derived from an EMBL/GenBank/DDBJ whole genome shotgun (WGS) entry which is preliminary data.</text>
</comment>
<dbReference type="Gene3D" id="2.130.10.10">
    <property type="entry name" value="YVTN repeat-like/Quinoprotein amine dehydrogenase"/>
    <property type="match status" value="2"/>
</dbReference>
<sequence length="326" mass="35782">MLTRRTALTLPFALTATPAWAAGNPLAFVLNSAAGSVSIIDMQTRQVVRTAPTYREPSHWALTRNRSQLLICDAGGNALFFFDPVTGAPLGHRRIADPYQIGFTPNNKYFAVNALRLDFVDIYDATTLALVKRFKAGLWPSHLDFSPDSRWSFHSMQNSNTLVSLDLTTLTKRWSVKVGETPAGVLWLNGKVLVCIMGARGFVEVDPLNGRITRRVVTGDGAHNIFLDTRRNILYVSNRGPGQTGLTALDPETFEILHNYLIPGGPDDIGIDPSGHIWVCLRYAESVAVLNPDTGAYSTIPVGRSPHGIFLSTLLRQKGLITAERI</sequence>
<dbReference type="PANTHER" id="PTHR47197:SF3">
    <property type="entry name" value="DIHYDRO-HEME D1 DEHYDROGENASE"/>
    <property type="match status" value="1"/>
</dbReference>
<dbReference type="STRING" id="1120923.SAMN02746095_03464"/>